<dbReference type="EMBL" id="FOSB01000014">
    <property type="protein sequence ID" value="SFK46100.1"/>
    <property type="molecule type" value="Genomic_DNA"/>
</dbReference>
<dbReference type="PIRSF" id="PIRSF005572">
    <property type="entry name" value="NifS"/>
    <property type="match status" value="1"/>
</dbReference>
<dbReference type="GO" id="GO:0003824">
    <property type="term" value="F:catalytic activity"/>
    <property type="evidence" value="ECO:0007669"/>
    <property type="project" value="UniProtKB-ARBA"/>
</dbReference>
<dbReference type="Gene3D" id="3.90.1150.10">
    <property type="entry name" value="Aspartate Aminotransferase, domain 1"/>
    <property type="match status" value="1"/>
</dbReference>
<dbReference type="InterPro" id="IPR015422">
    <property type="entry name" value="PyrdxlP-dep_Trfase_small"/>
</dbReference>
<gene>
    <name evidence="4" type="ORF">SAMN04487936_11489</name>
</gene>
<dbReference type="Pfam" id="PF00266">
    <property type="entry name" value="Aminotran_5"/>
    <property type="match status" value="1"/>
</dbReference>
<proteinExistence type="predicted"/>
<feature type="domain" description="Aminotransferase class V" evidence="3">
    <location>
        <begin position="4"/>
        <end position="361"/>
    </location>
</feature>
<evidence type="ECO:0000313" key="5">
    <source>
        <dbReference type="Proteomes" id="UP000183557"/>
    </source>
</evidence>
<dbReference type="InterPro" id="IPR015424">
    <property type="entry name" value="PyrdxlP-dep_Trfase"/>
</dbReference>
<dbReference type="NCBIfam" id="NF002806">
    <property type="entry name" value="PRK02948.1"/>
    <property type="match status" value="1"/>
</dbReference>
<evidence type="ECO:0000256" key="2">
    <source>
        <dbReference type="ARBA" id="ARBA00022898"/>
    </source>
</evidence>
<accession>A0A1I3ZQE1</accession>
<dbReference type="Proteomes" id="UP000183557">
    <property type="component" value="Unassembled WGS sequence"/>
</dbReference>
<dbReference type="AlphaFoldDB" id="A0A1I3ZQE1"/>
<protein>
    <submittedName>
        <fullName evidence="4">Cysteine desulfurase</fullName>
    </submittedName>
</protein>
<organism evidence="4 5">
    <name type="scientific">Halobacillus dabanensis</name>
    <dbReference type="NCBI Taxonomy" id="240302"/>
    <lineage>
        <taxon>Bacteria</taxon>
        <taxon>Bacillati</taxon>
        <taxon>Bacillota</taxon>
        <taxon>Bacilli</taxon>
        <taxon>Bacillales</taxon>
        <taxon>Bacillaceae</taxon>
        <taxon>Halobacillus</taxon>
    </lineage>
</organism>
<evidence type="ECO:0000256" key="1">
    <source>
        <dbReference type="ARBA" id="ARBA00001933"/>
    </source>
</evidence>
<dbReference type="InterPro" id="IPR016454">
    <property type="entry name" value="Cysteine_dSase"/>
</dbReference>
<dbReference type="InterPro" id="IPR015421">
    <property type="entry name" value="PyrdxlP-dep_Trfase_major"/>
</dbReference>
<keyword evidence="2" id="KW-0663">Pyridoxal phosphate</keyword>
<dbReference type="RefSeq" id="WP_075038054.1">
    <property type="nucleotide sequence ID" value="NZ_FOSB01000014.1"/>
</dbReference>
<dbReference type="PANTHER" id="PTHR11601">
    <property type="entry name" value="CYSTEINE DESULFURYLASE FAMILY MEMBER"/>
    <property type="match status" value="1"/>
</dbReference>
<keyword evidence="5" id="KW-1185">Reference proteome</keyword>
<dbReference type="SUPFAM" id="SSF53383">
    <property type="entry name" value="PLP-dependent transferases"/>
    <property type="match status" value="1"/>
</dbReference>
<dbReference type="OrthoDB" id="9808002at2"/>
<sequence>MKRYFDYAATCPLDEDALNAYVHAARNYFANSSSLHDPGSKAKQLLEHCRRKMAELLLVEEEGVYFTSGGTESNEIGLQALLDASQGKHIVTTDAEHSSVRNLMKKYQKEGYLLSKVPLTTKGMVDMKAFEQVVCEDTAIVAIQHVNAEIGTIQPIRSISAICRERGILLHSDCVQTFGKVDLSEVAPYVDSLSVSSHKVFGPKGVGAVYVRPALSFMQRIPGSTHESGVRPGTINIPGIAGFTVAAEKMVNGLEDQQQLFLRLKQTFLEEMKGKACELIGEVSDNPVPIIGLCLTDIEGQWAMLEGNRRGFHFSTGSACGVQSTDPPATLLAMGLLEPQAKTFIRISFGHEQTASDVEELARFLTAILRKVEKV</sequence>
<evidence type="ECO:0000313" key="4">
    <source>
        <dbReference type="EMBL" id="SFK46100.1"/>
    </source>
</evidence>
<reference evidence="5" key="1">
    <citation type="submission" date="2016-10" db="EMBL/GenBank/DDBJ databases">
        <authorList>
            <person name="Varghese N."/>
            <person name="Submissions S."/>
        </authorList>
    </citation>
    <scope>NUCLEOTIDE SEQUENCE [LARGE SCALE GENOMIC DNA]</scope>
    <source>
        <strain evidence="5">CGMCC 1.3704</strain>
    </source>
</reference>
<dbReference type="InterPro" id="IPR000192">
    <property type="entry name" value="Aminotrans_V_dom"/>
</dbReference>
<name>A0A1I3ZQE1_HALDA</name>
<dbReference type="PANTHER" id="PTHR11601:SF36">
    <property type="entry name" value="CYSTEINE DESULFURASE NIFS-RELATED"/>
    <property type="match status" value="1"/>
</dbReference>
<evidence type="ECO:0000259" key="3">
    <source>
        <dbReference type="Pfam" id="PF00266"/>
    </source>
</evidence>
<dbReference type="Gene3D" id="3.40.640.10">
    <property type="entry name" value="Type I PLP-dependent aspartate aminotransferase-like (Major domain)"/>
    <property type="match status" value="1"/>
</dbReference>
<comment type="cofactor">
    <cofactor evidence="1">
        <name>pyridoxal 5'-phosphate</name>
        <dbReference type="ChEBI" id="CHEBI:597326"/>
    </cofactor>
</comment>